<dbReference type="Proteomes" id="UP000046680">
    <property type="component" value="Unassembled WGS sequence"/>
</dbReference>
<dbReference type="AlphaFoldDB" id="A0A654U306"/>
<protein>
    <submittedName>
        <fullName evidence="2">Uncharacterized protein</fullName>
    </submittedName>
</protein>
<accession>A0A654U306</accession>
<evidence type="ECO:0000256" key="1">
    <source>
        <dbReference type="SAM" id="MobiDB-lite"/>
    </source>
</evidence>
<evidence type="ECO:0000313" key="2">
    <source>
        <dbReference type="EMBL" id="CFR88530.1"/>
    </source>
</evidence>
<evidence type="ECO:0000313" key="3">
    <source>
        <dbReference type="Proteomes" id="UP000046680"/>
    </source>
</evidence>
<dbReference type="EMBL" id="CGCX01001092">
    <property type="protein sequence ID" value="CFR88530.1"/>
    <property type="molecule type" value="Genomic_DNA"/>
</dbReference>
<reference evidence="2 3" key="1">
    <citation type="submission" date="2015-03" db="EMBL/GenBank/DDBJ databases">
        <authorList>
            <consortium name="Pathogen Informatics"/>
        </authorList>
    </citation>
    <scope>NUCLEOTIDE SEQUENCE [LARGE SCALE GENOMIC DNA]</scope>
    <source>
        <strain evidence="2 3">C09601061</strain>
    </source>
</reference>
<sequence length="59" mass="6194">MDFKSSLRSSGSGIGQPFSPTRCEIAATRSRNSSLPITPGMRVPSATVCAPVNVDVSIR</sequence>
<feature type="region of interest" description="Disordered" evidence="1">
    <location>
        <begin position="1"/>
        <end position="22"/>
    </location>
</feature>
<gene>
    <name evidence="2" type="ORF">ERS007657_02692</name>
</gene>
<feature type="compositionally biased region" description="Polar residues" evidence="1">
    <location>
        <begin position="1"/>
        <end position="11"/>
    </location>
</feature>
<organism evidence="2 3">
    <name type="scientific">Mycobacterium tuberculosis</name>
    <dbReference type="NCBI Taxonomy" id="1773"/>
    <lineage>
        <taxon>Bacteria</taxon>
        <taxon>Bacillati</taxon>
        <taxon>Actinomycetota</taxon>
        <taxon>Actinomycetes</taxon>
        <taxon>Mycobacteriales</taxon>
        <taxon>Mycobacteriaceae</taxon>
        <taxon>Mycobacterium</taxon>
        <taxon>Mycobacterium tuberculosis complex</taxon>
    </lineage>
</organism>
<name>A0A654U306_MYCTX</name>
<proteinExistence type="predicted"/>